<protein>
    <submittedName>
        <fullName evidence="1">Uncharacterized protein</fullName>
    </submittedName>
</protein>
<organism evidence="1 2">
    <name type="scientific">Colletotrichum scovillei</name>
    <dbReference type="NCBI Taxonomy" id="1209932"/>
    <lineage>
        <taxon>Eukaryota</taxon>
        <taxon>Fungi</taxon>
        <taxon>Dikarya</taxon>
        <taxon>Ascomycota</taxon>
        <taxon>Pezizomycotina</taxon>
        <taxon>Sordariomycetes</taxon>
        <taxon>Hypocreomycetidae</taxon>
        <taxon>Glomerellales</taxon>
        <taxon>Glomerellaceae</taxon>
        <taxon>Colletotrichum</taxon>
        <taxon>Colletotrichum acutatum species complex</taxon>
    </lineage>
</organism>
<keyword evidence="2" id="KW-1185">Reference proteome</keyword>
<name>A0A9P7R7J9_9PEZI</name>
<comment type="caution">
    <text evidence="1">The sequence shown here is derived from an EMBL/GenBank/DDBJ whole genome shotgun (WGS) entry which is preliminary data.</text>
</comment>
<reference evidence="1" key="1">
    <citation type="submission" date="2021-05" db="EMBL/GenBank/DDBJ databases">
        <title>Comparative genomics of three Colletotrichum scovillei strains and genetic complementation revealed genes involved fungal growth and virulence on chili pepper.</title>
        <authorList>
            <person name="Hsieh D.-K."/>
            <person name="Chuang S.-C."/>
            <person name="Chen C.-Y."/>
            <person name="Chao Y.-T."/>
            <person name="Lu M.-Y.J."/>
            <person name="Lee M.-H."/>
            <person name="Shih M.-C."/>
        </authorList>
    </citation>
    <scope>NUCLEOTIDE SEQUENCE</scope>
    <source>
        <strain evidence="1">Coll-153</strain>
    </source>
</reference>
<dbReference type="Proteomes" id="UP000699042">
    <property type="component" value="Unassembled WGS sequence"/>
</dbReference>
<gene>
    <name evidence="1" type="ORF">JMJ77_013115</name>
</gene>
<dbReference type="EMBL" id="JAESDN010000005">
    <property type="protein sequence ID" value="KAG7050364.1"/>
    <property type="molecule type" value="Genomic_DNA"/>
</dbReference>
<accession>A0A9P7R7J9</accession>
<proteinExistence type="predicted"/>
<dbReference type="AlphaFoldDB" id="A0A9P7R7J9"/>
<sequence length="71" mass="8234">MLPVCLSISLSRLVQTSTEAYIRYLVYRNFDIGALVGRMLRSRQEELAQLVYQPMRQRLYIALPAAYRPAV</sequence>
<evidence type="ECO:0000313" key="1">
    <source>
        <dbReference type="EMBL" id="KAG7050364.1"/>
    </source>
</evidence>
<evidence type="ECO:0000313" key="2">
    <source>
        <dbReference type="Proteomes" id="UP000699042"/>
    </source>
</evidence>